<feature type="non-terminal residue" evidence="1">
    <location>
        <position position="1"/>
    </location>
</feature>
<evidence type="ECO:0000313" key="1">
    <source>
        <dbReference type="EMBL" id="JAQ83696.1"/>
    </source>
</evidence>
<accession>A0A146SU09</accession>
<dbReference type="AlphaFoldDB" id="A0A146SU09"/>
<dbReference type="EMBL" id="GCES01133252">
    <property type="protein sequence ID" value="JAQ53070.1"/>
    <property type="molecule type" value="Transcribed_RNA"/>
</dbReference>
<reference evidence="1" key="1">
    <citation type="submission" date="2015-01" db="EMBL/GenBank/DDBJ databases">
        <title>EvidentialGene: Evidence-directed Construction of Complete mRNA Transcriptomes without Genomes.</title>
        <authorList>
            <person name="Gilbert D.G."/>
        </authorList>
    </citation>
    <scope>NUCLEOTIDE SEQUENCE</scope>
</reference>
<sequence>RSPLKQLYFSPPGSCFGHVCPFSVPAWSKVQIDKGLRHNPPPHTPYKGMTMLQHLAFKKKKDTCGCFWLRLWCASRFRTRPSDSSQLASTAHGRLRVTLFCAVEVYCTLPPVVRQTLIYLRGLQPHRFLTL</sequence>
<protein>
    <submittedName>
        <fullName evidence="1">Uncharacterized protein</fullName>
    </submittedName>
</protein>
<name>A0A146SU09_FUNHE</name>
<proteinExistence type="predicted"/>
<organism evidence="1">
    <name type="scientific">Fundulus heteroclitus</name>
    <name type="common">Killifish</name>
    <name type="synonym">Mummichog</name>
    <dbReference type="NCBI Taxonomy" id="8078"/>
    <lineage>
        <taxon>Eukaryota</taxon>
        <taxon>Metazoa</taxon>
        <taxon>Chordata</taxon>
        <taxon>Craniata</taxon>
        <taxon>Vertebrata</taxon>
        <taxon>Euteleostomi</taxon>
        <taxon>Actinopterygii</taxon>
        <taxon>Neopterygii</taxon>
        <taxon>Teleostei</taxon>
        <taxon>Neoteleostei</taxon>
        <taxon>Acanthomorphata</taxon>
        <taxon>Ovalentaria</taxon>
        <taxon>Atherinomorphae</taxon>
        <taxon>Cyprinodontiformes</taxon>
        <taxon>Fundulidae</taxon>
        <taxon>Fundulus</taxon>
    </lineage>
</organism>
<dbReference type="EMBL" id="GCES01102626">
    <property type="protein sequence ID" value="JAQ83696.1"/>
    <property type="molecule type" value="Transcribed_RNA"/>
</dbReference>